<evidence type="ECO:0000256" key="4">
    <source>
        <dbReference type="ARBA" id="ARBA00023163"/>
    </source>
</evidence>
<dbReference type="SUPFAM" id="SSF53850">
    <property type="entry name" value="Periplasmic binding protein-like II"/>
    <property type="match status" value="1"/>
</dbReference>
<dbReference type="GO" id="GO:0032993">
    <property type="term" value="C:protein-DNA complex"/>
    <property type="evidence" value="ECO:0007669"/>
    <property type="project" value="TreeGrafter"/>
</dbReference>
<dbReference type="PANTHER" id="PTHR30346">
    <property type="entry name" value="TRANSCRIPTIONAL DUAL REGULATOR HCAR-RELATED"/>
    <property type="match status" value="1"/>
</dbReference>
<name>A0A428MN86_9BACT</name>
<dbReference type="InterPro" id="IPR005119">
    <property type="entry name" value="LysR_subst-bd"/>
</dbReference>
<reference evidence="6 7" key="1">
    <citation type="submission" date="2018-12" db="EMBL/GenBank/DDBJ databases">
        <title>Sequencing of bacterial isolates from soil warming experiment in Harvard Forest, Massachusetts, USA.</title>
        <authorList>
            <person name="Deangelis K."/>
        </authorList>
    </citation>
    <scope>NUCLEOTIDE SEQUENCE [LARGE SCALE GENOMIC DNA]</scope>
    <source>
        <strain evidence="6 7">EB153</strain>
    </source>
</reference>
<keyword evidence="3 6" id="KW-0238">DNA-binding</keyword>
<evidence type="ECO:0000313" key="7">
    <source>
        <dbReference type="Proteomes" id="UP000269669"/>
    </source>
</evidence>
<protein>
    <submittedName>
        <fullName evidence="6">DNA-binding transcriptional LysR family regulator</fullName>
    </submittedName>
</protein>
<dbReference type="Pfam" id="PF00126">
    <property type="entry name" value="HTH_1"/>
    <property type="match status" value="1"/>
</dbReference>
<dbReference type="PRINTS" id="PR00039">
    <property type="entry name" value="HTHLYSR"/>
</dbReference>
<evidence type="ECO:0000256" key="1">
    <source>
        <dbReference type="ARBA" id="ARBA00009437"/>
    </source>
</evidence>
<sequence length="311" mass="34780">MMRNEIRLMEAAIALAEELNFSRAAHRLHISQPALTKQIAELESRLGFSLFERDHQSVAVNEAGRAYVQEARMSVFHSERAVQAARAALNNAEVVLRVGRSPYGDPFLTSTLLSVRLPLFPQLKVELTSGFSCDLVHDVLSGRVDLALVTEPPESPMLTMTKVDEAPLYIALLEENELAKLPQLSMSDLNHENWIIFGRSVHPPLYDRILRFASDLAIRPRDMNHIMVPEEAYQLIAEKNGVALLSKTGALKNARDGVTIRPLVEQRLILKTFLASRVDNQSKLTSEIVRAFGRKMRTLDGDPQLNLPISA</sequence>
<comment type="caution">
    <text evidence="6">The sequence shown here is derived from an EMBL/GenBank/DDBJ whole genome shotgun (WGS) entry which is preliminary data.</text>
</comment>
<dbReference type="SUPFAM" id="SSF46785">
    <property type="entry name" value="Winged helix' DNA-binding domain"/>
    <property type="match status" value="1"/>
</dbReference>
<dbReference type="InterPro" id="IPR036390">
    <property type="entry name" value="WH_DNA-bd_sf"/>
</dbReference>
<dbReference type="Pfam" id="PF03466">
    <property type="entry name" value="LysR_substrate"/>
    <property type="match status" value="1"/>
</dbReference>
<dbReference type="PANTHER" id="PTHR30346:SF17">
    <property type="entry name" value="LYSR FAMILY TRANSCRIPTIONAL REGULATOR"/>
    <property type="match status" value="1"/>
</dbReference>
<keyword evidence="7" id="KW-1185">Reference proteome</keyword>
<gene>
    <name evidence="6" type="ORF">EDE15_3937</name>
</gene>
<keyword evidence="4" id="KW-0804">Transcription</keyword>
<evidence type="ECO:0000256" key="2">
    <source>
        <dbReference type="ARBA" id="ARBA00023015"/>
    </source>
</evidence>
<keyword evidence="2" id="KW-0805">Transcription regulation</keyword>
<dbReference type="EMBL" id="RSDW01000001">
    <property type="protein sequence ID" value="RSL18369.1"/>
    <property type="molecule type" value="Genomic_DNA"/>
</dbReference>
<dbReference type="GO" id="GO:0003700">
    <property type="term" value="F:DNA-binding transcription factor activity"/>
    <property type="evidence" value="ECO:0007669"/>
    <property type="project" value="InterPro"/>
</dbReference>
<dbReference type="GO" id="GO:0003677">
    <property type="term" value="F:DNA binding"/>
    <property type="evidence" value="ECO:0007669"/>
    <property type="project" value="UniProtKB-KW"/>
</dbReference>
<evidence type="ECO:0000259" key="5">
    <source>
        <dbReference type="PROSITE" id="PS50931"/>
    </source>
</evidence>
<evidence type="ECO:0000256" key="3">
    <source>
        <dbReference type="ARBA" id="ARBA00023125"/>
    </source>
</evidence>
<proteinExistence type="inferred from homology"/>
<dbReference type="InterPro" id="IPR036388">
    <property type="entry name" value="WH-like_DNA-bd_sf"/>
</dbReference>
<dbReference type="AlphaFoldDB" id="A0A428MN86"/>
<feature type="domain" description="HTH lysR-type" evidence="5">
    <location>
        <begin position="4"/>
        <end position="61"/>
    </location>
</feature>
<organism evidence="6 7">
    <name type="scientific">Edaphobacter aggregans</name>
    <dbReference type="NCBI Taxonomy" id="570835"/>
    <lineage>
        <taxon>Bacteria</taxon>
        <taxon>Pseudomonadati</taxon>
        <taxon>Acidobacteriota</taxon>
        <taxon>Terriglobia</taxon>
        <taxon>Terriglobales</taxon>
        <taxon>Acidobacteriaceae</taxon>
        <taxon>Edaphobacter</taxon>
    </lineage>
</organism>
<comment type="similarity">
    <text evidence="1">Belongs to the LysR transcriptional regulatory family.</text>
</comment>
<dbReference type="Gene3D" id="3.40.190.10">
    <property type="entry name" value="Periplasmic binding protein-like II"/>
    <property type="match status" value="2"/>
</dbReference>
<dbReference type="PROSITE" id="PS50931">
    <property type="entry name" value="HTH_LYSR"/>
    <property type="match status" value="1"/>
</dbReference>
<dbReference type="Gene3D" id="1.10.10.10">
    <property type="entry name" value="Winged helix-like DNA-binding domain superfamily/Winged helix DNA-binding domain"/>
    <property type="match status" value="1"/>
</dbReference>
<dbReference type="Proteomes" id="UP000269669">
    <property type="component" value="Unassembled WGS sequence"/>
</dbReference>
<dbReference type="InterPro" id="IPR000847">
    <property type="entry name" value="LysR_HTH_N"/>
</dbReference>
<accession>A0A428MN86</accession>
<evidence type="ECO:0000313" key="6">
    <source>
        <dbReference type="EMBL" id="RSL18369.1"/>
    </source>
</evidence>
<dbReference type="FunFam" id="1.10.10.10:FF:000001">
    <property type="entry name" value="LysR family transcriptional regulator"/>
    <property type="match status" value="1"/>
</dbReference>